<dbReference type="KEGG" id="orp:MOP44_25605"/>
<evidence type="ECO:0000313" key="2">
    <source>
        <dbReference type="EMBL" id="UWZ83921.1"/>
    </source>
</evidence>
<evidence type="ECO:0000313" key="3">
    <source>
        <dbReference type="Proteomes" id="UP001059380"/>
    </source>
</evidence>
<accession>A0A9J7BN39</accession>
<organism evidence="2 3">
    <name type="scientific">Occallatibacter riparius</name>
    <dbReference type="NCBI Taxonomy" id="1002689"/>
    <lineage>
        <taxon>Bacteria</taxon>
        <taxon>Pseudomonadati</taxon>
        <taxon>Acidobacteriota</taxon>
        <taxon>Terriglobia</taxon>
        <taxon>Terriglobales</taxon>
        <taxon>Acidobacteriaceae</taxon>
        <taxon>Occallatibacter</taxon>
    </lineage>
</organism>
<dbReference type="InterPro" id="IPR010839">
    <property type="entry name" value="AtuA_N"/>
</dbReference>
<keyword evidence="3" id="KW-1185">Reference proteome</keyword>
<dbReference type="RefSeq" id="WP_260793425.1">
    <property type="nucleotide sequence ID" value="NZ_CP093313.1"/>
</dbReference>
<feature type="domain" description="Acyclic terpene utilisation N-terminal" evidence="1">
    <location>
        <begin position="4"/>
        <end position="439"/>
    </location>
</feature>
<sequence>MKTVRIGCGAGYSGDRIEPAVELAAKGSLQYLVFECLAERTIALAQKARMADPDAGFDPLLEERMEAVLPLCVNNGIRIISNMGAANPEAAVARTQTIARRLGFSGLCIAAVTGDDVLAQMRSGEVPIESLETALPDPQTWVSANAYLGVAPILKALEDRADIILTGRVADPALFLAPLIHEFGWSLEDWNLLGQGTLVGHLLECAGQLTGGYFADPGYKDVPGLAHLGFPIAEVIPDGSAIFSKVEGSGGVLNRATCTEQLLYEIQDPAAYFTPDVIADFSQVIIEEIGPDRVRVTGGRGRARPATLKVSLGYNDGFIGEGQISFAGPNAVRRAELARDILAERLNGSGISELRFDFIGMSSVHGPQLSASAPEPYEVRLRAAGRAFSRRSAARIQQEVEALYTNGPAGGGGASGSTKEVLAIHSALIPRDEIQYNINMRAS</sequence>
<dbReference type="AlphaFoldDB" id="A0A9J7BN39"/>
<dbReference type="EMBL" id="CP093313">
    <property type="protein sequence ID" value="UWZ83921.1"/>
    <property type="molecule type" value="Genomic_DNA"/>
</dbReference>
<reference evidence="2" key="1">
    <citation type="submission" date="2021-04" db="EMBL/GenBank/DDBJ databases">
        <title>Phylogenetic analysis of Acidobacteriaceae.</title>
        <authorList>
            <person name="Qiu L."/>
            <person name="Zhang Q."/>
        </authorList>
    </citation>
    <scope>NUCLEOTIDE SEQUENCE</scope>
    <source>
        <strain evidence="2">DSM 25168</strain>
    </source>
</reference>
<dbReference type="Proteomes" id="UP001059380">
    <property type="component" value="Chromosome"/>
</dbReference>
<evidence type="ECO:0000259" key="1">
    <source>
        <dbReference type="Pfam" id="PF07287"/>
    </source>
</evidence>
<gene>
    <name evidence="2" type="ORF">MOP44_25605</name>
</gene>
<dbReference type="PANTHER" id="PTHR47472:SF1">
    <property type="entry name" value="DUF1446-DOMAIN-CONTAINING PROTEIN"/>
    <property type="match status" value="1"/>
</dbReference>
<dbReference type="Pfam" id="PF07287">
    <property type="entry name" value="AtuA"/>
    <property type="match status" value="1"/>
</dbReference>
<proteinExistence type="predicted"/>
<name>A0A9J7BN39_9BACT</name>
<protein>
    <submittedName>
        <fullName evidence="2">DUF1446 domain-containing protein</fullName>
    </submittedName>
</protein>
<dbReference type="PANTHER" id="PTHR47472">
    <property type="entry name" value="PROPIONYL-COA CARBOXYLASE"/>
    <property type="match status" value="1"/>
</dbReference>